<dbReference type="CDD" id="cd00093">
    <property type="entry name" value="HTH_XRE"/>
    <property type="match status" value="1"/>
</dbReference>
<organism evidence="5 6">
    <name type="scientific">Paenibacillus melissococcoides</name>
    <dbReference type="NCBI Taxonomy" id="2912268"/>
    <lineage>
        <taxon>Bacteria</taxon>
        <taxon>Bacillati</taxon>
        <taxon>Bacillota</taxon>
        <taxon>Bacilli</taxon>
        <taxon>Bacillales</taxon>
        <taxon>Paenibacillaceae</taxon>
        <taxon>Paenibacillus</taxon>
    </lineage>
</organism>
<evidence type="ECO:0000313" key="6">
    <source>
        <dbReference type="Proteomes" id="UP001154322"/>
    </source>
</evidence>
<proteinExistence type="predicted"/>
<evidence type="ECO:0000256" key="2">
    <source>
        <dbReference type="SAM" id="MobiDB-lite"/>
    </source>
</evidence>
<dbReference type="EMBL" id="CALYLO010000009">
    <property type="protein sequence ID" value="CAH8248071.1"/>
    <property type="molecule type" value="Genomic_DNA"/>
</dbReference>
<evidence type="ECO:0000313" key="4">
    <source>
        <dbReference type="EMBL" id="CAH8248071.1"/>
    </source>
</evidence>
<dbReference type="SUPFAM" id="SSF47413">
    <property type="entry name" value="lambda repressor-like DNA-binding domains"/>
    <property type="match status" value="1"/>
</dbReference>
<dbReference type="Gene3D" id="1.10.260.40">
    <property type="entry name" value="lambda repressor-like DNA-binding domains"/>
    <property type="match status" value="1"/>
</dbReference>
<keyword evidence="1" id="KW-0238">DNA-binding</keyword>
<dbReference type="SMART" id="SM00530">
    <property type="entry name" value="HTH_XRE"/>
    <property type="match status" value="1"/>
</dbReference>
<dbReference type="InterPro" id="IPR001387">
    <property type="entry name" value="Cro/C1-type_HTH"/>
</dbReference>
<gene>
    <name evidence="4" type="ORF">WJ0W_005326</name>
    <name evidence="5" type="ORF">WJ0W_007001</name>
</gene>
<protein>
    <submittedName>
        <fullName evidence="5">Helix-turn-helix domain-containing protein</fullName>
    </submittedName>
</protein>
<reference evidence="5" key="1">
    <citation type="submission" date="2022-06" db="EMBL/GenBank/DDBJ databases">
        <authorList>
            <person name="Dietemann V."/>
            <person name="Ory F."/>
            <person name="Dainat B."/>
            <person name="Oberhansli S."/>
        </authorList>
    </citation>
    <scope>NUCLEOTIDE SEQUENCE</scope>
    <source>
        <strain evidence="5">Ena-SAMPLE-TAB-26-04-2022-14:26:32:270-5432</strain>
    </source>
</reference>
<dbReference type="PANTHER" id="PTHR46558">
    <property type="entry name" value="TRACRIPTIONAL REGULATORY PROTEIN-RELATED-RELATED"/>
    <property type="match status" value="1"/>
</dbReference>
<evidence type="ECO:0000259" key="3">
    <source>
        <dbReference type="PROSITE" id="PS50943"/>
    </source>
</evidence>
<feature type="compositionally biased region" description="Basic and acidic residues" evidence="2">
    <location>
        <begin position="134"/>
        <end position="145"/>
    </location>
</feature>
<dbReference type="RefSeq" id="WP_213430720.1">
    <property type="nucleotide sequence ID" value="NZ_AP031286.1"/>
</dbReference>
<dbReference type="Pfam" id="PF12844">
    <property type="entry name" value="HTH_19"/>
    <property type="match status" value="1"/>
</dbReference>
<evidence type="ECO:0000256" key="1">
    <source>
        <dbReference type="ARBA" id="ARBA00023125"/>
    </source>
</evidence>
<comment type="caution">
    <text evidence="5">The sequence shown here is derived from an EMBL/GenBank/DDBJ whole genome shotgun (WGS) entry which is preliminary data.</text>
</comment>
<dbReference type="EMBL" id="CALYLO010000019">
    <property type="protein sequence ID" value="CAH8249817.1"/>
    <property type="molecule type" value="Genomic_DNA"/>
</dbReference>
<sequence>METIGKRLRFLRDKHQLTQEKMAELIGKKKGNISNYESDNYEPSAQTIIAICKIFNVSADWLLFGKNNVTISEQNDEPKKFPPGFDIESEDLELLAKFHQLGERQKGKIEGHIDEMLAAKDSVSSSKQSYSKNGDGREEAASRTA</sequence>
<keyword evidence="6" id="KW-1185">Reference proteome</keyword>
<dbReference type="Proteomes" id="UP001154322">
    <property type="component" value="Unassembled WGS sequence"/>
</dbReference>
<feature type="region of interest" description="Disordered" evidence="2">
    <location>
        <begin position="120"/>
        <end position="145"/>
    </location>
</feature>
<dbReference type="PROSITE" id="PS50943">
    <property type="entry name" value="HTH_CROC1"/>
    <property type="match status" value="1"/>
</dbReference>
<accession>A0ABN8UF03</accession>
<feature type="compositionally biased region" description="Low complexity" evidence="2">
    <location>
        <begin position="120"/>
        <end position="132"/>
    </location>
</feature>
<dbReference type="InterPro" id="IPR010982">
    <property type="entry name" value="Lambda_DNA-bd_dom_sf"/>
</dbReference>
<dbReference type="PANTHER" id="PTHR46558:SF4">
    <property type="entry name" value="DNA-BIDING PHAGE PROTEIN"/>
    <property type="match status" value="1"/>
</dbReference>
<name>A0ABN8UF03_9BACL</name>
<evidence type="ECO:0000313" key="5">
    <source>
        <dbReference type="EMBL" id="CAH8249817.1"/>
    </source>
</evidence>
<feature type="domain" description="HTH cro/C1-type" evidence="3">
    <location>
        <begin position="8"/>
        <end position="62"/>
    </location>
</feature>